<dbReference type="GO" id="GO:0009966">
    <property type="term" value="P:regulation of signal transduction"/>
    <property type="evidence" value="ECO:0007669"/>
    <property type="project" value="InterPro"/>
</dbReference>
<dbReference type="InterPro" id="IPR038511">
    <property type="entry name" value="TAP42/TAP46-like_sf"/>
</dbReference>
<feature type="region of interest" description="Disordered" evidence="1">
    <location>
        <begin position="480"/>
        <end position="532"/>
    </location>
</feature>
<gene>
    <name evidence="2" type="primary">TAP46_0</name>
    <name evidence="2" type="ORF">CK203_029411</name>
</gene>
<feature type="region of interest" description="Disordered" evidence="1">
    <location>
        <begin position="213"/>
        <end position="243"/>
    </location>
</feature>
<evidence type="ECO:0000256" key="1">
    <source>
        <dbReference type="SAM" id="MobiDB-lite"/>
    </source>
</evidence>
<dbReference type="Proteomes" id="UP000288805">
    <property type="component" value="Unassembled WGS sequence"/>
</dbReference>
<sequence>MGEYKMEEMSLLALFEQARKIHLAASESGADQDAVRKGCEALEKCEEMVSKLGLFSANETKDDISTSNLKYLLKRVGTLSFRGCPNLVLLTDSVLGCVIKGVLCANASKNLLSTSSFTVPRQESHETAASNDALLQVPFYLAELTEKIAQDDRVQILKEFISFCEAMELVPEEELETSTQGGPNSFADRRAKKIARFKRQRAAESKLLEIKERKERRGRSTKASALSTPVDTGEEDVLDDDGEEERELQRRGWKLANRCALCKEELESIDHILLHCGKTRILWQPVVSIFGVRLVLSESLRETHLGWLGLQLSLWHSAFDLLEMLKKEEEMLSAMKEKQLQSIHSLDTDLLPFSLSEGDKEVSWAILDERAKRTEAWHRDAAARAQYTKPAQPITCATFAQDVLEGRATVSQVHEHKHQPMIFGPASLVGGRLTNEREIMAAQVFQPSYRLPTMSIEEAGLREMEMMNKWQERNAKLIEEANSSWHKESRKPGPSEEDDEDDDAAQEKARAWDDWKDDNPRGAGNKKLTPCG</sequence>
<dbReference type="PANTHER" id="PTHR10933">
    <property type="entry name" value="IMMUNOGLOBULIN-BINDING PROTEIN 1"/>
    <property type="match status" value="1"/>
</dbReference>
<accession>A0A438HWZ6</accession>
<protein>
    <submittedName>
        <fullName evidence="2">PP2A regulatory subunit TAP46</fullName>
    </submittedName>
</protein>
<dbReference type="Gene3D" id="1.25.40.540">
    <property type="entry name" value="TAP42-like family"/>
    <property type="match status" value="2"/>
</dbReference>
<feature type="compositionally biased region" description="Basic and acidic residues" evidence="1">
    <location>
        <begin position="505"/>
        <end position="520"/>
    </location>
</feature>
<proteinExistence type="predicted"/>
<dbReference type="EMBL" id="QGNW01000168">
    <property type="protein sequence ID" value="RVW88993.1"/>
    <property type="molecule type" value="Genomic_DNA"/>
</dbReference>
<dbReference type="AlphaFoldDB" id="A0A438HWZ6"/>
<evidence type="ECO:0000313" key="3">
    <source>
        <dbReference type="Proteomes" id="UP000288805"/>
    </source>
</evidence>
<reference evidence="2 3" key="1">
    <citation type="journal article" date="2018" name="PLoS Genet.">
        <title>Population sequencing reveals clonal diversity and ancestral inbreeding in the grapevine cultivar Chardonnay.</title>
        <authorList>
            <person name="Roach M.J."/>
            <person name="Johnson D.L."/>
            <person name="Bohlmann J."/>
            <person name="van Vuuren H.J."/>
            <person name="Jones S.J."/>
            <person name="Pretorius I.S."/>
            <person name="Schmidt S.A."/>
            <person name="Borneman A.R."/>
        </authorList>
    </citation>
    <scope>NUCLEOTIDE SEQUENCE [LARGE SCALE GENOMIC DNA]</scope>
    <source>
        <strain evidence="3">cv. Chardonnay</strain>
        <tissue evidence="2">Leaf</tissue>
    </source>
</reference>
<evidence type="ECO:0000313" key="2">
    <source>
        <dbReference type="EMBL" id="RVW88993.1"/>
    </source>
</evidence>
<dbReference type="Pfam" id="PF04177">
    <property type="entry name" value="TAP42"/>
    <property type="match status" value="3"/>
</dbReference>
<dbReference type="PANTHER" id="PTHR10933:SF9">
    <property type="entry name" value="IMMUNOGLOBULIN-BINDING PROTEIN 1"/>
    <property type="match status" value="1"/>
</dbReference>
<feature type="compositionally biased region" description="Acidic residues" evidence="1">
    <location>
        <begin position="232"/>
        <end position="243"/>
    </location>
</feature>
<feature type="compositionally biased region" description="Acidic residues" evidence="1">
    <location>
        <begin position="495"/>
        <end position="504"/>
    </location>
</feature>
<feature type="compositionally biased region" description="Basic and acidic residues" evidence="1">
    <location>
        <begin position="480"/>
        <end position="494"/>
    </location>
</feature>
<comment type="caution">
    <text evidence="2">The sequence shown here is derived from an EMBL/GenBank/DDBJ whole genome shotgun (WGS) entry which is preliminary data.</text>
</comment>
<dbReference type="InterPro" id="IPR007304">
    <property type="entry name" value="TAP46-like"/>
</dbReference>
<name>A0A438HWZ6_VITVI</name>
<organism evidence="2 3">
    <name type="scientific">Vitis vinifera</name>
    <name type="common">Grape</name>
    <dbReference type="NCBI Taxonomy" id="29760"/>
    <lineage>
        <taxon>Eukaryota</taxon>
        <taxon>Viridiplantae</taxon>
        <taxon>Streptophyta</taxon>
        <taxon>Embryophyta</taxon>
        <taxon>Tracheophyta</taxon>
        <taxon>Spermatophyta</taxon>
        <taxon>Magnoliopsida</taxon>
        <taxon>eudicotyledons</taxon>
        <taxon>Gunneridae</taxon>
        <taxon>Pentapetalae</taxon>
        <taxon>rosids</taxon>
        <taxon>Vitales</taxon>
        <taxon>Vitaceae</taxon>
        <taxon>Viteae</taxon>
        <taxon>Vitis</taxon>
    </lineage>
</organism>